<reference evidence="2 3" key="1">
    <citation type="submission" date="2024-02" db="EMBL/GenBank/DDBJ databases">
        <authorList>
            <person name="Chen Y."/>
            <person name="Shah S."/>
            <person name="Dougan E. K."/>
            <person name="Thang M."/>
            <person name="Chan C."/>
        </authorList>
    </citation>
    <scope>NUCLEOTIDE SEQUENCE [LARGE SCALE GENOMIC DNA]</scope>
</reference>
<evidence type="ECO:0000256" key="1">
    <source>
        <dbReference type="SAM" id="Coils"/>
    </source>
</evidence>
<sequence length="289" mass="31448">MAKRLVADPAIGIMDLMKIFLKKVHNNPFYSLYHALEPPKGERITWKTSPNCGFLNKLSPIIESILEVAPNGVLQPIKVKGAINKMCEDDYKKYKVNKTTLHDSDMADACDQNLRKAVAQLRLLKQKKEEYIRAMKKATPAEKGNIDSCLSVLQLEEEEPARASCVAIVPYVVPTLQPSLSKPSSNSSSNIFKRILDKQNSSPFPCGYCAAGGSDRLPLWLAGGPAAPPATPVAGVVPGVVLPDRCQPASCAVSHQRLGLLPLLPSHARRVSNCSEPTLLRVRAGGDFL</sequence>
<dbReference type="Proteomes" id="UP001642464">
    <property type="component" value="Unassembled WGS sequence"/>
</dbReference>
<accession>A0ABP0LYH3</accession>
<proteinExistence type="predicted"/>
<keyword evidence="3" id="KW-1185">Reference proteome</keyword>
<name>A0ABP0LYH3_9DINO</name>
<comment type="caution">
    <text evidence="2">The sequence shown here is derived from an EMBL/GenBank/DDBJ whole genome shotgun (WGS) entry which is preliminary data.</text>
</comment>
<dbReference type="EMBL" id="CAXAMM010018524">
    <property type="protein sequence ID" value="CAK9043592.1"/>
    <property type="molecule type" value="Genomic_DNA"/>
</dbReference>
<feature type="coiled-coil region" evidence="1">
    <location>
        <begin position="107"/>
        <end position="134"/>
    </location>
</feature>
<evidence type="ECO:0000313" key="3">
    <source>
        <dbReference type="Proteomes" id="UP001642464"/>
    </source>
</evidence>
<keyword evidence="1" id="KW-0175">Coiled coil</keyword>
<organism evidence="2 3">
    <name type="scientific">Durusdinium trenchii</name>
    <dbReference type="NCBI Taxonomy" id="1381693"/>
    <lineage>
        <taxon>Eukaryota</taxon>
        <taxon>Sar</taxon>
        <taxon>Alveolata</taxon>
        <taxon>Dinophyceae</taxon>
        <taxon>Suessiales</taxon>
        <taxon>Symbiodiniaceae</taxon>
        <taxon>Durusdinium</taxon>
    </lineage>
</organism>
<gene>
    <name evidence="2" type="ORF">SCF082_LOCUS24887</name>
</gene>
<protein>
    <submittedName>
        <fullName evidence="2">HECT domain-containing protein</fullName>
    </submittedName>
</protein>
<evidence type="ECO:0000313" key="2">
    <source>
        <dbReference type="EMBL" id="CAK9043592.1"/>
    </source>
</evidence>